<dbReference type="EMBL" id="CAADFY010000154">
    <property type="protein sequence ID" value="VFK58782.1"/>
    <property type="molecule type" value="Genomic_DNA"/>
</dbReference>
<feature type="domain" description="PEGA" evidence="4">
    <location>
        <begin position="368"/>
        <end position="432"/>
    </location>
</feature>
<dbReference type="GO" id="GO:0120147">
    <property type="term" value="F:formylglycine-generating oxidase activity"/>
    <property type="evidence" value="ECO:0007669"/>
    <property type="project" value="TreeGrafter"/>
</dbReference>
<evidence type="ECO:0000259" key="4">
    <source>
        <dbReference type="Pfam" id="PF08308"/>
    </source>
</evidence>
<evidence type="ECO:0000313" key="6">
    <source>
        <dbReference type="EMBL" id="VFK67507.1"/>
    </source>
</evidence>
<gene>
    <name evidence="6" type="ORF">BECKTUN1418E_GA0071001_11514</name>
    <name evidence="5" type="ORF">BECKTUN1418F_GA0071002_11544</name>
</gene>
<dbReference type="InterPro" id="IPR005532">
    <property type="entry name" value="SUMF_dom"/>
</dbReference>
<evidence type="ECO:0000259" key="3">
    <source>
        <dbReference type="Pfam" id="PF03781"/>
    </source>
</evidence>
<keyword evidence="2" id="KW-0472">Membrane</keyword>
<name>A0A450ZYA0_9GAMM</name>
<dbReference type="InterPro" id="IPR051043">
    <property type="entry name" value="Sulfatase_Mod_Factor_Kinase"/>
</dbReference>
<dbReference type="InterPro" id="IPR042095">
    <property type="entry name" value="SUMF_sf"/>
</dbReference>
<feature type="region of interest" description="Disordered" evidence="1">
    <location>
        <begin position="430"/>
        <end position="451"/>
    </location>
</feature>
<dbReference type="Pfam" id="PF08308">
    <property type="entry name" value="PEGA"/>
    <property type="match status" value="5"/>
</dbReference>
<keyword evidence="2" id="KW-0812">Transmembrane</keyword>
<proteinExistence type="predicted"/>
<feature type="domain" description="Sulfatase-modifying factor enzyme-like" evidence="3">
    <location>
        <begin position="451"/>
        <end position="698"/>
    </location>
</feature>
<dbReference type="SUPFAM" id="SSF56436">
    <property type="entry name" value="C-type lectin-like"/>
    <property type="match status" value="1"/>
</dbReference>
<feature type="domain" description="PEGA" evidence="4">
    <location>
        <begin position="217"/>
        <end position="278"/>
    </location>
</feature>
<feature type="transmembrane region" description="Helical" evidence="2">
    <location>
        <begin position="38"/>
        <end position="57"/>
    </location>
</feature>
<dbReference type="EMBL" id="CAADFV010000151">
    <property type="protein sequence ID" value="VFK67507.1"/>
    <property type="molecule type" value="Genomic_DNA"/>
</dbReference>
<dbReference type="PANTHER" id="PTHR23150:SF35">
    <property type="entry name" value="BLL6746 PROTEIN"/>
    <property type="match status" value="1"/>
</dbReference>
<dbReference type="InterPro" id="IPR016187">
    <property type="entry name" value="CTDL_fold"/>
</dbReference>
<feature type="domain" description="PEGA" evidence="4">
    <location>
        <begin position="66"/>
        <end position="132"/>
    </location>
</feature>
<dbReference type="InterPro" id="IPR013229">
    <property type="entry name" value="PEGA"/>
</dbReference>
<keyword evidence="2" id="KW-1133">Transmembrane helix</keyword>
<dbReference type="Gene3D" id="3.90.1580.10">
    <property type="entry name" value="paralog of FGE (formylglycine-generating enzyme)"/>
    <property type="match status" value="1"/>
</dbReference>
<dbReference type="PANTHER" id="PTHR23150">
    <property type="entry name" value="SULFATASE MODIFYING FACTOR 1, 2"/>
    <property type="match status" value="1"/>
</dbReference>
<feature type="domain" description="PEGA" evidence="4">
    <location>
        <begin position="147"/>
        <end position="214"/>
    </location>
</feature>
<sequence length="701" mass="78037">MKIDTDPTLIKDSQEIHMDIDNLNETKYLLNWKNWKKYMVVLVVLLVIVGMGAYYIFHIPPPPQSAELVVHANVSGGSVYVDDEAVGETGPTVHNLTPDKHRIRVEKVDYEPFEIQITLVAGERQIVNAWLNSVNEPILPGVEEELGELLVNLNIPGGMLYIDGKPKGPIGDTPHTLSPGENEIRIEEVGYEPFRTRITSVAGERQVINAWLNPVSPRLIVRSNVSGATVYIDGEAVGPAGPEAYSLPVGRHQIRVKKKGYSPYETWITLTAGEKQRVVMARLEPVSSSQLIVKSNVSGAMVFIDGKLVGPASPKAHDLPLGKYRVRVEKEGYSPFKARIALTPREPLVINAQLYPVSPPPRPRQLPRLIVRSNVSGDIVSIDGKPVGPTGPEVHSLAVGKHRVRVEKKGYRSFATEIILTEGEKKTIYASLGPELPPPGCRNRSKGGGKEPKMITIPIGEFLMGSPENESGRYSDEDPQHLVRITKSFTLGITEVTFKDYDRFACATRRKLPDDGGWGRGKRPVINVDWNDAMEYAKWLSRETGKRYRLPSEVEWEYAARAGSTTRYFWGNDEKSICTYANGYDVSARRIHKYYPWSDLSCDDRQANTAPVGSYRANPFGLFDMSGNVWEWTADCWHDDYRDAPDDSAVWGRENHGNCSRRVIRGGAWHSQAADFRSADRSRLITGGAINSVGFRLAGDP</sequence>
<reference evidence="5" key="1">
    <citation type="submission" date="2019-02" db="EMBL/GenBank/DDBJ databases">
        <authorList>
            <person name="Gruber-Vodicka R. H."/>
            <person name="Seah K. B. B."/>
        </authorList>
    </citation>
    <scope>NUCLEOTIDE SEQUENCE</scope>
    <source>
        <strain evidence="6">BECK_BY2</strain>
        <strain evidence="5">BECK_BY3</strain>
    </source>
</reference>
<evidence type="ECO:0000313" key="5">
    <source>
        <dbReference type="EMBL" id="VFK58782.1"/>
    </source>
</evidence>
<accession>A0A450ZYA0</accession>
<dbReference type="AlphaFoldDB" id="A0A450ZYA0"/>
<protein>
    <submittedName>
        <fullName evidence="5">Formylglycine-generating enzyme, required for sulfatase activity, contains SUMF1/FGE domain</fullName>
    </submittedName>
</protein>
<evidence type="ECO:0000256" key="2">
    <source>
        <dbReference type="SAM" id="Phobius"/>
    </source>
</evidence>
<evidence type="ECO:0000256" key="1">
    <source>
        <dbReference type="SAM" id="MobiDB-lite"/>
    </source>
</evidence>
<organism evidence="5">
    <name type="scientific">Candidatus Kentrum sp. TUN</name>
    <dbReference type="NCBI Taxonomy" id="2126343"/>
    <lineage>
        <taxon>Bacteria</taxon>
        <taxon>Pseudomonadati</taxon>
        <taxon>Pseudomonadota</taxon>
        <taxon>Gammaproteobacteria</taxon>
        <taxon>Candidatus Kentrum</taxon>
    </lineage>
</organism>
<feature type="domain" description="PEGA" evidence="4">
    <location>
        <begin position="289"/>
        <end position="355"/>
    </location>
</feature>
<dbReference type="Pfam" id="PF03781">
    <property type="entry name" value="FGE-sulfatase"/>
    <property type="match status" value="1"/>
</dbReference>